<feature type="compositionally biased region" description="Low complexity" evidence="1">
    <location>
        <begin position="154"/>
        <end position="167"/>
    </location>
</feature>
<evidence type="ECO:0000256" key="1">
    <source>
        <dbReference type="SAM" id="MobiDB-lite"/>
    </source>
</evidence>
<dbReference type="AlphaFoldDB" id="A0A139H831"/>
<feature type="compositionally biased region" description="Basic residues" evidence="1">
    <location>
        <begin position="24"/>
        <end position="46"/>
    </location>
</feature>
<organism evidence="2 3">
    <name type="scientific">Pseudocercospora musae</name>
    <dbReference type="NCBI Taxonomy" id="113226"/>
    <lineage>
        <taxon>Eukaryota</taxon>
        <taxon>Fungi</taxon>
        <taxon>Dikarya</taxon>
        <taxon>Ascomycota</taxon>
        <taxon>Pezizomycotina</taxon>
        <taxon>Dothideomycetes</taxon>
        <taxon>Dothideomycetidae</taxon>
        <taxon>Mycosphaerellales</taxon>
        <taxon>Mycosphaerellaceae</taxon>
        <taxon>Pseudocercospora</taxon>
    </lineage>
</organism>
<keyword evidence="3" id="KW-1185">Reference proteome</keyword>
<gene>
    <name evidence="2" type="ORF">AC579_1088</name>
</gene>
<feature type="compositionally biased region" description="Acidic residues" evidence="1">
    <location>
        <begin position="182"/>
        <end position="198"/>
    </location>
</feature>
<comment type="caution">
    <text evidence="2">The sequence shown here is derived from an EMBL/GenBank/DDBJ whole genome shotgun (WGS) entry which is preliminary data.</text>
</comment>
<evidence type="ECO:0000313" key="3">
    <source>
        <dbReference type="Proteomes" id="UP000073492"/>
    </source>
</evidence>
<reference evidence="2 3" key="1">
    <citation type="submission" date="2015-07" db="EMBL/GenBank/DDBJ databases">
        <title>Comparative genomics of the Sigatoka disease complex on banana suggests a link between parallel evolutionary changes in Pseudocercospora fijiensis and Pseudocercospora eumusae and increased virulence on the banana host.</title>
        <authorList>
            <person name="Chang T.-C."/>
            <person name="Salvucci A."/>
            <person name="Crous P.W."/>
            <person name="Stergiopoulos I."/>
        </authorList>
    </citation>
    <scope>NUCLEOTIDE SEQUENCE [LARGE SCALE GENOMIC DNA]</scope>
    <source>
        <strain evidence="2 3">CBS 116634</strain>
    </source>
</reference>
<protein>
    <submittedName>
        <fullName evidence="2">Uncharacterized protein</fullName>
    </submittedName>
</protein>
<dbReference type="Proteomes" id="UP000073492">
    <property type="component" value="Unassembled WGS sequence"/>
</dbReference>
<feature type="region of interest" description="Disordered" evidence="1">
    <location>
        <begin position="24"/>
        <end position="52"/>
    </location>
</feature>
<name>A0A139H831_9PEZI</name>
<feature type="region of interest" description="Disordered" evidence="1">
    <location>
        <begin position="154"/>
        <end position="198"/>
    </location>
</feature>
<accession>A0A139H831</accession>
<dbReference type="EMBL" id="LFZO01000739">
    <property type="protein sequence ID" value="KXS98617.1"/>
    <property type="molecule type" value="Genomic_DNA"/>
</dbReference>
<dbReference type="OrthoDB" id="10523202at2759"/>
<feature type="region of interest" description="Disordered" evidence="1">
    <location>
        <begin position="86"/>
        <end position="111"/>
    </location>
</feature>
<feature type="compositionally biased region" description="Polar residues" evidence="1">
    <location>
        <begin position="101"/>
        <end position="111"/>
    </location>
</feature>
<proteinExistence type="predicted"/>
<sequence>MNSEGAGAGAGARVVGSLRVTKVAKNKAKGKAKAKLKNTKTPKHLRPLPSDPLSRLNTIVQRLNLPAPTVHLHVETETRYRITYVVSKNPNNRDTDTDTTENSNKENIQPPDSSIILFQASGDMCATRNDAQISSATKILPSLEALLLSSADDNNTPAVTTPAMPATSKPALPSTASHNYQFEEDELDWDMDSLEEES</sequence>
<evidence type="ECO:0000313" key="2">
    <source>
        <dbReference type="EMBL" id="KXS98617.1"/>
    </source>
</evidence>